<dbReference type="InterPro" id="IPR013783">
    <property type="entry name" value="Ig-like_fold"/>
</dbReference>
<sequence length="563" mass="55685">SNDITWTSTYTPTADVEDATNVLTIGTGYTDTAGNAGAAGTSANYVIDGVDPTVSSVTVSDTTLLSGETATLTIVFSEAVAAFANADVTIESGAISTLASSDSITWTATLTPTADTEDATNTIAVAASYTDTAGNAGGTGTSANYIVETQAPSVSSVTVSDTALKAGDTATLTIVFSEAVAAFANEDVTIGSGAISTLASSDSITWTATLTPTADTEDAANTVDVAASYTDTAGNAGAAGASSNYAVDTLAPSVTITSSESNPATGSTLDVTITFSESVTGFVVGEAVVSGGSVSLSGSGATYTATITPTADGTITVDVAADVATDAAGNSNTVATQFSIVSDQNDAPAFTSTPVESATEDVAYSYTLTATDADDGDPNSNTITFTCTTGCSSGAWLSVSSGVLSGTPSDSEVGDYPVVLTASDGSGGSSTQSFTITTTNVNDAGSVAISGTVAEDSALTATVTDADNDGVSDTYVYAWKSSSDFITWTSIGTDSSTYTPTQTDVGKYIQVTASYTDDDGATESHSAIASGTVSNVNDNPTGSVTISGTATEDQVLTAANTLA</sequence>
<dbReference type="InterPro" id="IPR015919">
    <property type="entry name" value="Cadherin-like_sf"/>
</dbReference>
<name>A0A382EDA1_9ZZZZ</name>
<feature type="domain" description="Cadherin" evidence="1">
    <location>
        <begin position="346"/>
        <end position="448"/>
    </location>
</feature>
<evidence type="ECO:0000313" key="2">
    <source>
        <dbReference type="EMBL" id="SVB48766.1"/>
    </source>
</evidence>
<dbReference type="SUPFAM" id="SSF49313">
    <property type="entry name" value="Cadherin-like"/>
    <property type="match status" value="1"/>
</dbReference>
<gene>
    <name evidence="2" type="ORF">METZ01_LOCUS201620</name>
</gene>
<dbReference type="InterPro" id="IPR044048">
    <property type="entry name" value="Big_12"/>
</dbReference>
<dbReference type="PANTHER" id="PTHR34677">
    <property type="match status" value="1"/>
</dbReference>
<dbReference type="Gene3D" id="2.60.40.10">
    <property type="entry name" value="Immunoglobulins"/>
    <property type="match status" value="1"/>
</dbReference>
<dbReference type="GO" id="GO:0007156">
    <property type="term" value="P:homophilic cell adhesion via plasma membrane adhesion molecules"/>
    <property type="evidence" value="ECO:0007669"/>
    <property type="project" value="InterPro"/>
</dbReference>
<proteinExistence type="predicted"/>
<dbReference type="SMART" id="SM00736">
    <property type="entry name" value="CADG"/>
    <property type="match status" value="1"/>
</dbReference>
<feature type="non-terminal residue" evidence="2">
    <location>
        <position position="1"/>
    </location>
</feature>
<dbReference type="EMBL" id="UINC01043971">
    <property type="protein sequence ID" value="SVB48766.1"/>
    <property type="molecule type" value="Genomic_DNA"/>
</dbReference>
<dbReference type="GO" id="GO:0016020">
    <property type="term" value="C:membrane"/>
    <property type="evidence" value="ECO:0007669"/>
    <property type="project" value="InterPro"/>
</dbReference>
<accession>A0A382EDA1</accession>
<dbReference type="PROSITE" id="PS50268">
    <property type="entry name" value="CADHERIN_2"/>
    <property type="match status" value="1"/>
</dbReference>
<evidence type="ECO:0000259" key="1">
    <source>
        <dbReference type="PROSITE" id="PS50268"/>
    </source>
</evidence>
<dbReference type="Pfam" id="PF19078">
    <property type="entry name" value="Big_12"/>
    <property type="match status" value="4"/>
</dbReference>
<organism evidence="2">
    <name type="scientific">marine metagenome</name>
    <dbReference type="NCBI Taxonomy" id="408172"/>
    <lineage>
        <taxon>unclassified sequences</taxon>
        <taxon>metagenomes</taxon>
        <taxon>ecological metagenomes</taxon>
    </lineage>
</organism>
<feature type="non-terminal residue" evidence="2">
    <location>
        <position position="563"/>
    </location>
</feature>
<dbReference type="PANTHER" id="PTHR34677:SF3">
    <property type="entry name" value="BACTERIAL IG-LIKE DOMAIN-CONTAINING PROTEIN"/>
    <property type="match status" value="1"/>
</dbReference>
<dbReference type="Pfam" id="PF05345">
    <property type="entry name" value="He_PIG"/>
    <property type="match status" value="1"/>
</dbReference>
<reference evidence="2" key="1">
    <citation type="submission" date="2018-05" db="EMBL/GenBank/DDBJ databases">
        <authorList>
            <person name="Lanie J.A."/>
            <person name="Ng W.-L."/>
            <person name="Kazmierczak K.M."/>
            <person name="Andrzejewski T.M."/>
            <person name="Davidsen T.M."/>
            <person name="Wayne K.J."/>
            <person name="Tettelin H."/>
            <person name="Glass J.I."/>
            <person name="Rusch D."/>
            <person name="Podicherti R."/>
            <person name="Tsui H.-C.T."/>
            <person name="Winkler M.E."/>
        </authorList>
    </citation>
    <scope>NUCLEOTIDE SEQUENCE</scope>
</reference>
<dbReference type="InterPro" id="IPR006644">
    <property type="entry name" value="Cadg"/>
</dbReference>
<dbReference type="GO" id="GO:0005509">
    <property type="term" value="F:calcium ion binding"/>
    <property type="evidence" value="ECO:0007669"/>
    <property type="project" value="InterPro"/>
</dbReference>
<protein>
    <recommendedName>
        <fullName evidence="1">Cadherin domain-containing protein</fullName>
    </recommendedName>
</protein>
<dbReference type="AlphaFoldDB" id="A0A382EDA1"/>
<dbReference type="InterPro" id="IPR002126">
    <property type="entry name" value="Cadherin-like_dom"/>
</dbReference>